<feature type="transmembrane region" description="Helical" evidence="10">
    <location>
        <begin position="114"/>
        <end position="132"/>
    </location>
</feature>
<dbReference type="PRINTS" id="PR00783">
    <property type="entry name" value="MINTRINSICP"/>
</dbReference>
<reference evidence="11" key="1">
    <citation type="submission" date="2021-03" db="EMBL/GenBank/DDBJ databases">
        <authorList>
            <person name="Tagirdzhanova G."/>
        </authorList>
    </citation>
    <scope>NUCLEOTIDE SEQUENCE</scope>
</reference>
<evidence type="ECO:0000256" key="2">
    <source>
        <dbReference type="ARBA" id="ARBA00006175"/>
    </source>
</evidence>
<comment type="caution">
    <text evidence="11">The sequence shown here is derived from an EMBL/GenBank/DDBJ whole genome shotgun (WGS) entry which is preliminary data.</text>
</comment>
<dbReference type="InterPro" id="IPR034294">
    <property type="entry name" value="Aquaporin_transptr"/>
</dbReference>
<evidence type="ECO:0000256" key="10">
    <source>
        <dbReference type="SAM" id="Phobius"/>
    </source>
</evidence>
<dbReference type="OrthoDB" id="3222at2759"/>
<keyword evidence="4" id="KW-0677">Repeat</keyword>
<evidence type="ECO:0000256" key="8">
    <source>
        <dbReference type="ARBA" id="ARBA00034651"/>
    </source>
</evidence>
<dbReference type="Proteomes" id="UP000664203">
    <property type="component" value="Unassembled WGS sequence"/>
</dbReference>
<dbReference type="InterPro" id="IPR000425">
    <property type="entry name" value="MIP"/>
</dbReference>
<dbReference type="PANTHER" id="PTHR19139">
    <property type="entry name" value="AQUAPORIN TRANSPORTER"/>
    <property type="match status" value="1"/>
</dbReference>
<keyword evidence="5 10" id="KW-1133">Transmembrane helix</keyword>
<proteinExistence type="inferred from homology"/>
<dbReference type="Pfam" id="PF00230">
    <property type="entry name" value="MIP"/>
    <property type="match status" value="1"/>
</dbReference>
<comment type="similarity">
    <text evidence="2">Belongs to the MIP/aquaporin (TC 1.A.8) family.</text>
</comment>
<dbReference type="GO" id="GO:0015250">
    <property type="term" value="F:water channel activity"/>
    <property type="evidence" value="ECO:0007669"/>
    <property type="project" value="TreeGrafter"/>
</dbReference>
<dbReference type="EMBL" id="CAJPDR010000285">
    <property type="protein sequence ID" value="CAF9930442.1"/>
    <property type="molecule type" value="Genomic_DNA"/>
</dbReference>
<evidence type="ECO:0000256" key="1">
    <source>
        <dbReference type="ARBA" id="ARBA00004141"/>
    </source>
</evidence>
<keyword evidence="12" id="KW-1185">Reference proteome</keyword>
<dbReference type="InterPro" id="IPR023271">
    <property type="entry name" value="Aquaporin-like"/>
</dbReference>
<feature type="transmembrane region" description="Helical" evidence="10">
    <location>
        <begin position="202"/>
        <end position="222"/>
    </location>
</feature>
<organism evidence="11 12">
    <name type="scientific">Alectoria fallacina</name>
    <dbReference type="NCBI Taxonomy" id="1903189"/>
    <lineage>
        <taxon>Eukaryota</taxon>
        <taxon>Fungi</taxon>
        <taxon>Dikarya</taxon>
        <taxon>Ascomycota</taxon>
        <taxon>Pezizomycotina</taxon>
        <taxon>Lecanoromycetes</taxon>
        <taxon>OSLEUM clade</taxon>
        <taxon>Lecanoromycetidae</taxon>
        <taxon>Lecanorales</taxon>
        <taxon>Lecanorineae</taxon>
        <taxon>Parmeliaceae</taxon>
        <taxon>Alectoria</taxon>
    </lineage>
</organism>
<sequence length="917" mass="99261">MNEAMDQPHVTRGFVLAGKTKATLEQGANLPFLGKPGNPVRNHFIAMCGEFVGTFLFLFFAFTGTQVANSQTQGTVSTTIAQGSNPAQLLYISLCFGFSLGVNAWVFFRISGGLFNPAVTFGMCLVGAMPWVRGGLIFLSQIIGGITAAGIVEVLFPGQLNVRTSLGAGTSKAQGLFIEMFLTTMLVFTIFMLAAEKSKATFVAPVGIGLALFIAELAGVYYTGGSLNPARSFGPDVVLATFEDYHWIYWIGPLLGALVASGFYKLMKGLEYETANPGQDFDENETKIFDPERDVERPMVSVVTGGSISEPSRPISGDTLSGYKREETPLHQIHSRELGQGSSRPQAQASAGTTRSARRLSSPLPPIDAEDEKSTAPPDTRDHSNINGVSGEDIVHGGPHYSQTANALDPRVRREIDAMGTYQAGPEVEAGESRLTNGSGVPVPCQDLMLPGECPSSGWQAIESYLSITNNLIPSDYKYARGIITLPSYDPETIIATIQQAAVTDALTTTESLWNRAVTNVTTKGHGHTEDQLDAVHRIVQDYHQPYPLASCEHDAVFGYVDQSPVGFPPPPGSLPSMLNTSAFNGSILSSHAFVFPGIARSEILSTPGALSDNRLGWVELPQNPFNGTAIEAIILLPRSLENATQELLVCNLGAVWGLTTSNISSFAGVPQVVLSQGGLKPQAIWNQGIPFEKSGDMSSARSLAVGANGFFVLPVFPRRLITVTEEWARYLNPVLSPLNTTLFQYLMTSGIRKIDISVSARFILTGILANGLSNTGSTSRTHGVIKMVLKPDKSSSLDGIYWFSEEGDILEIDPIESKNWVKFRMFLVFEDFIAEGTLTVNSSPTTTLRNTYTGIIEFNIFKLPMRVLAMRDDEGDGEYLKLVFGCADEKSVERKIIKTNRVYGTMPSTTPHDKVH</sequence>
<feature type="transmembrane region" description="Helical" evidence="10">
    <location>
        <begin position="89"/>
        <end position="108"/>
    </location>
</feature>
<evidence type="ECO:0000256" key="4">
    <source>
        <dbReference type="ARBA" id="ARBA00022737"/>
    </source>
</evidence>
<keyword evidence="3 10" id="KW-0812">Transmembrane</keyword>
<evidence type="ECO:0000313" key="11">
    <source>
        <dbReference type="EMBL" id="CAF9930442.1"/>
    </source>
</evidence>
<evidence type="ECO:0000256" key="6">
    <source>
        <dbReference type="ARBA" id="ARBA00023136"/>
    </source>
</evidence>
<comment type="subcellular location">
    <subcellularLocation>
        <location evidence="1">Membrane</location>
        <topology evidence="1">Multi-pass membrane protein</topology>
    </subcellularLocation>
</comment>
<dbReference type="GO" id="GO:0005886">
    <property type="term" value="C:plasma membrane"/>
    <property type="evidence" value="ECO:0007669"/>
    <property type="project" value="TreeGrafter"/>
</dbReference>
<dbReference type="SUPFAM" id="SSF81338">
    <property type="entry name" value="Aquaporin-like"/>
    <property type="match status" value="1"/>
</dbReference>
<gene>
    <name evidence="11" type="ORF">ALECFALPRED_004605</name>
</gene>
<protein>
    <recommendedName>
        <fullName evidence="13">Aquaporin</fullName>
    </recommendedName>
</protein>
<dbReference type="Gene3D" id="1.20.1080.10">
    <property type="entry name" value="Glycerol uptake facilitator protein"/>
    <property type="match status" value="1"/>
</dbReference>
<evidence type="ECO:0008006" key="13">
    <source>
        <dbReference type="Google" id="ProtNLM"/>
    </source>
</evidence>
<dbReference type="FunFam" id="1.20.1080.10:FF:000024">
    <property type="entry name" value="MIP aquaporin (Eurofung)"/>
    <property type="match status" value="1"/>
</dbReference>
<feature type="region of interest" description="Disordered" evidence="9">
    <location>
        <begin position="334"/>
        <end position="409"/>
    </location>
</feature>
<feature type="transmembrane region" description="Helical" evidence="10">
    <location>
        <begin position="176"/>
        <end position="195"/>
    </location>
</feature>
<feature type="compositionally biased region" description="Polar residues" evidence="9">
    <location>
        <begin position="340"/>
        <end position="355"/>
    </location>
</feature>
<accession>A0A8H3IJK6</accession>
<dbReference type="AlphaFoldDB" id="A0A8H3IJK6"/>
<evidence type="ECO:0000256" key="7">
    <source>
        <dbReference type="ARBA" id="ARBA00023180"/>
    </source>
</evidence>
<evidence type="ECO:0000256" key="5">
    <source>
        <dbReference type="ARBA" id="ARBA00022989"/>
    </source>
</evidence>
<dbReference type="PANTHER" id="PTHR19139:SF199">
    <property type="entry name" value="MIP17260P"/>
    <property type="match status" value="1"/>
</dbReference>
<feature type="region of interest" description="Disordered" evidence="9">
    <location>
        <begin position="302"/>
        <end position="322"/>
    </location>
</feature>
<feature type="transmembrane region" description="Helical" evidence="10">
    <location>
        <begin position="137"/>
        <end position="156"/>
    </location>
</feature>
<name>A0A8H3IJK6_9LECA</name>
<evidence type="ECO:0000313" key="12">
    <source>
        <dbReference type="Proteomes" id="UP000664203"/>
    </source>
</evidence>
<keyword evidence="6 10" id="KW-0472">Membrane</keyword>
<feature type="transmembrane region" description="Helical" evidence="10">
    <location>
        <begin position="44"/>
        <end position="68"/>
    </location>
</feature>
<comment type="catalytic activity">
    <reaction evidence="8">
        <text>H2O(in) = H2O(out)</text>
        <dbReference type="Rhea" id="RHEA:29667"/>
        <dbReference type="ChEBI" id="CHEBI:15377"/>
    </reaction>
</comment>
<evidence type="ECO:0000256" key="3">
    <source>
        <dbReference type="ARBA" id="ARBA00022692"/>
    </source>
</evidence>
<evidence type="ECO:0000256" key="9">
    <source>
        <dbReference type="SAM" id="MobiDB-lite"/>
    </source>
</evidence>
<keyword evidence="7" id="KW-0325">Glycoprotein</keyword>